<sequence length="148" mass="15657">MEKEVSGALVSVIAVKIVKVGDKGRAAEEGRPRLAYVLALHQSLWFLTEVLTLLWLEENSGVRSRSQKMEMGRVPAKVTLTLKTPPAAFHGPTPSGSVGTVVHNANVASSIASTRPILGFTGFTLPAGFFTCAGPTSEVVPDPFDDAP</sequence>
<name>A0AAD4ZRH9_PRUDU</name>
<dbReference type="AlphaFoldDB" id="A0AAD4ZRH9"/>
<protein>
    <submittedName>
        <fullName evidence="1">Uncharacterized protein</fullName>
    </submittedName>
</protein>
<accession>A0AAD4ZRH9</accession>
<reference evidence="1 2" key="1">
    <citation type="journal article" date="2022" name="G3 (Bethesda)">
        <title>Whole-genome sequence and methylome profiling of the almond [Prunus dulcis (Mill.) D.A. Webb] cultivar 'Nonpareil'.</title>
        <authorList>
            <person name="D'Amico-Willman K.M."/>
            <person name="Ouma W.Z."/>
            <person name="Meulia T."/>
            <person name="Sideli G.M."/>
            <person name="Gradziel T.M."/>
            <person name="Fresnedo-Ramirez J."/>
        </authorList>
    </citation>
    <scope>NUCLEOTIDE SEQUENCE [LARGE SCALE GENOMIC DNA]</scope>
    <source>
        <strain evidence="1">Clone GOH B32 T37-40</strain>
    </source>
</reference>
<evidence type="ECO:0000313" key="2">
    <source>
        <dbReference type="Proteomes" id="UP001054821"/>
    </source>
</evidence>
<evidence type="ECO:0000313" key="1">
    <source>
        <dbReference type="EMBL" id="KAI5352797.1"/>
    </source>
</evidence>
<organism evidence="1 2">
    <name type="scientific">Prunus dulcis</name>
    <name type="common">Almond</name>
    <name type="synonym">Amygdalus dulcis</name>
    <dbReference type="NCBI Taxonomy" id="3755"/>
    <lineage>
        <taxon>Eukaryota</taxon>
        <taxon>Viridiplantae</taxon>
        <taxon>Streptophyta</taxon>
        <taxon>Embryophyta</taxon>
        <taxon>Tracheophyta</taxon>
        <taxon>Spermatophyta</taxon>
        <taxon>Magnoliopsida</taxon>
        <taxon>eudicotyledons</taxon>
        <taxon>Gunneridae</taxon>
        <taxon>Pentapetalae</taxon>
        <taxon>rosids</taxon>
        <taxon>fabids</taxon>
        <taxon>Rosales</taxon>
        <taxon>Rosaceae</taxon>
        <taxon>Amygdaloideae</taxon>
        <taxon>Amygdaleae</taxon>
        <taxon>Prunus</taxon>
    </lineage>
</organism>
<proteinExistence type="predicted"/>
<keyword evidence="2" id="KW-1185">Reference proteome</keyword>
<dbReference type="Proteomes" id="UP001054821">
    <property type="component" value="Chromosome 1"/>
</dbReference>
<comment type="caution">
    <text evidence="1">The sequence shown here is derived from an EMBL/GenBank/DDBJ whole genome shotgun (WGS) entry which is preliminary data.</text>
</comment>
<gene>
    <name evidence="1" type="ORF">L3X38_005689</name>
</gene>
<dbReference type="EMBL" id="JAJFAZ020000001">
    <property type="protein sequence ID" value="KAI5352797.1"/>
    <property type="molecule type" value="Genomic_DNA"/>
</dbReference>